<evidence type="ECO:0000259" key="10">
    <source>
        <dbReference type="PROSITE" id="PS51352"/>
    </source>
</evidence>
<dbReference type="GO" id="GO:0016491">
    <property type="term" value="F:oxidoreductase activity"/>
    <property type="evidence" value="ECO:0007669"/>
    <property type="project" value="InterPro"/>
</dbReference>
<name>A0A066UA61_9GAMM</name>
<proteinExistence type="inferred from homology"/>
<evidence type="ECO:0000313" key="11">
    <source>
        <dbReference type="EMBL" id="KDN24316.1"/>
    </source>
</evidence>
<feature type="signal peptide" evidence="9">
    <location>
        <begin position="1"/>
        <end position="22"/>
    </location>
</feature>
<dbReference type="OrthoDB" id="9784896at2"/>
<dbReference type="Proteomes" id="UP000035860">
    <property type="component" value="Unassembled WGS sequence"/>
</dbReference>
<dbReference type="InterPro" id="IPR050824">
    <property type="entry name" value="Thiol_disulfide_DsbA"/>
</dbReference>
<dbReference type="InterPro" id="IPR001853">
    <property type="entry name" value="DSBA-like_thioredoxin_dom"/>
</dbReference>
<comment type="subcellular location">
    <subcellularLocation>
        <location evidence="1 7">Periplasm</location>
    </subcellularLocation>
</comment>
<dbReference type="PANTHER" id="PTHR35891">
    <property type="entry name" value="THIOL:DISULFIDE INTERCHANGE PROTEIN DSBA"/>
    <property type="match status" value="1"/>
</dbReference>
<feature type="chain" id="PRO_5001627089" description="Thiol:disulfide interchange protein" evidence="9">
    <location>
        <begin position="23"/>
        <end position="207"/>
    </location>
</feature>
<evidence type="ECO:0000256" key="1">
    <source>
        <dbReference type="ARBA" id="ARBA00004418"/>
    </source>
</evidence>
<dbReference type="InterPro" id="IPR036249">
    <property type="entry name" value="Thioredoxin-like_sf"/>
</dbReference>
<dbReference type="InterPro" id="IPR023205">
    <property type="entry name" value="DsbA/DsbL"/>
</dbReference>
<dbReference type="InterPro" id="IPR013766">
    <property type="entry name" value="Thioredoxin_domain"/>
</dbReference>
<dbReference type="CDD" id="cd03019">
    <property type="entry name" value="DsbA_DsbA"/>
    <property type="match status" value="1"/>
</dbReference>
<keyword evidence="12" id="KW-1185">Reference proteome</keyword>
<keyword evidence="5 7" id="KW-1015">Disulfide bond</keyword>
<accession>A0A066UA61</accession>
<evidence type="ECO:0000256" key="2">
    <source>
        <dbReference type="ARBA" id="ARBA00005791"/>
    </source>
</evidence>
<dbReference type="Pfam" id="PF01323">
    <property type="entry name" value="DSBA"/>
    <property type="match status" value="1"/>
</dbReference>
<protein>
    <recommendedName>
        <fullName evidence="7">Thiol:disulfide interchange protein</fullName>
    </recommendedName>
</protein>
<keyword evidence="3 9" id="KW-0732">Signal</keyword>
<comment type="similarity">
    <text evidence="2">Belongs to the thioredoxin family. DsbA subfamily.</text>
</comment>
<dbReference type="eggNOG" id="COG1651">
    <property type="taxonomic scope" value="Bacteria"/>
</dbReference>
<evidence type="ECO:0000256" key="3">
    <source>
        <dbReference type="ARBA" id="ARBA00022729"/>
    </source>
</evidence>
<dbReference type="Gene3D" id="3.40.30.10">
    <property type="entry name" value="Glutaredoxin"/>
    <property type="match status" value="2"/>
</dbReference>
<dbReference type="PIRSF" id="PIRSF001488">
    <property type="entry name" value="Tdi_protein"/>
    <property type="match status" value="1"/>
</dbReference>
<evidence type="ECO:0000256" key="8">
    <source>
        <dbReference type="PIRSR" id="PIRSR001488-1"/>
    </source>
</evidence>
<evidence type="ECO:0000256" key="5">
    <source>
        <dbReference type="ARBA" id="ARBA00023157"/>
    </source>
</evidence>
<keyword evidence="4 7" id="KW-0574">Periplasm</keyword>
<comment type="caution">
    <text evidence="11">The sequence shown here is derived from an EMBL/GenBank/DDBJ whole genome shotgun (WGS) entry which is preliminary data.</text>
</comment>
<dbReference type="PROSITE" id="PS51352">
    <property type="entry name" value="THIOREDOXIN_2"/>
    <property type="match status" value="1"/>
</dbReference>
<dbReference type="AlphaFoldDB" id="A0A066UA61"/>
<dbReference type="PANTHER" id="PTHR35891:SF2">
    <property type="entry name" value="THIOL:DISULFIDE INTERCHANGE PROTEIN DSBA"/>
    <property type="match status" value="1"/>
</dbReference>
<evidence type="ECO:0000256" key="7">
    <source>
        <dbReference type="PIRNR" id="PIRNR001488"/>
    </source>
</evidence>
<dbReference type="SUPFAM" id="SSF52833">
    <property type="entry name" value="Thioredoxin-like"/>
    <property type="match status" value="1"/>
</dbReference>
<evidence type="ECO:0000256" key="6">
    <source>
        <dbReference type="ARBA" id="ARBA00023284"/>
    </source>
</evidence>
<evidence type="ECO:0000256" key="9">
    <source>
        <dbReference type="SAM" id="SignalP"/>
    </source>
</evidence>
<sequence length="207" mass="23071">MKYTLTFTAMAAAIGLASSAFAADFVEGRDYQKVANPENIAGDVIVVREFFWYGCPHCYNLEPHMQKWAKTRAEDVAFFRTPAAMNPVWEVPARGFYAAQQMGLENKTHQALFDAVHKDGKRNIIANQNNLADWYASQGADKAKFNSFYNSFSVSTKIERAKQGAARYQLTGVPAIVVHGTYVVSGDGEKATQVVDFLVNKVRDEKK</sequence>
<evidence type="ECO:0000313" key="12">
    <source>
        <dbReference type="Proteomes" id="UP000035860"/>
    </source>
</evidence>
<organism evidence="11 12">
    <name type="scientific">Moraxella bovoculi 237</name>
    <dbReference type="NCBI Taxonomy" id="743974"/>
    <lineage>
        <taxon>Bacteria</taxon>
        <taxon>Pseudomonadati</taxon>
        <taxon>Pseudomonadota</taxon>
        <taxon>Gammaproteobacteria</taxon>
        <taxon>Moraxellales</taxon>
        <taxon>Moraxellaceae</taxon>
        <taxon>Moraxella</taxon>
    </lineage>
</organism>
<dbReference type="GO" id="GO:0042597">
    <property type="term" value="C:periplasmic space"/>
    <property type="evidence" value="ECO:0007669"/>
    <property type="project" value="UniProtKB-SubCell"/>
</dbReference>
<reference evidence="11 12" key="1">
    <citation type="journal article" date="2014" name="Genome Announc.">
        <title>Draft Genome Sequence of Moraxella bovoculi Strain 237T (ATCC BAA-1259T) Isolated from a Calf with Infectious Bovine Keratoconjunctivitis.</title>
        <authorList>
            <person name="Calcutt M.J."/>
            <person name="Foecking M.F."/>
            <person name="Martin N.T."/>
            <person name="Mhlanga-Mutangadura T."/>
            <person name="Reilly T.J."/>
        </authorList>
    </citation>
    <scope>NUCLEOTIDE SEQUENCE [LARGE SCALE GENOMIC DNA]</scope>
    <source>
        <strain evidence="11 12">237</strain>
    </source>
</reference>
<keyword evidence="6" id="KW-0676">Redox-active center</keyword>
<evidence type="ECO:0000256" key="4">
    <source>
        <dbReference type="ARBA" id="ARBA00022764"/>
    </source>
</evidence>
<feature type="domain" description="Thioredoxin" evidence="10">
    <location>
        <begin position="12"/>
        <end position="200"/>
    </location>
</feature>
<gene>
    <name evidence="11" type="ORF">MBO_09228</name>
</gene>
<dbReference type="EMBL" id="AOMT01000043">
    <property type="protein sequence ID" value="KDN24316.1"/>
    <property type="molecule type" value="Genomic_DNA"/>
</dbReference>
<feature type="disulfide bond" description="Redox-active" evidence="8">
    <location>
        <begin position="55"/>
        <end position="58"/>
    </location>
</feature>